<dbReference type="PANTHER" id="PTHR43080">
    <property type="entry name" value="CBS DOMAIN-CONTAINING PROTEIN CBSX3, MITOCHONDRIAL"/>
    <property type="match status" value="1"/>
</dbReference>
<evidence type="ECO:0000259" key="4">
    <source>
        <dbReference type="PROSITE" id="PS51371"/>
    </source>
</evidence>
<accession>A0ABS0AYY2</accession>
<dbReference type="InterPro" id="IPR046342">
    <property type="entry name" value="CBS_dom_sf"/>
</dbReference>
<sequence>MFFVNNVYGGREPYRVQPIERDRSKDDRPRQQFQDEDEEETRENFLKASKKLYKKKSVVTIAEIMSKKLVELEEGLSLKEAWERIKGHKIKHFPLVNSEGKLLGMLTEGEILRELQEGGKKTLKELVSEHTLCADPETEVSEAIQVFTDHSIEAVPVVDAKEKVVGILTQNELLQTMIKMTHIFPK</sequence>
<dbReference type="EMBL" id="JAAEJV010000002">
    <property type="protein sequence ID" value="MBF5058686.1"/>
    <property type="molecule type" value="Genomic_DNA"/>
</dbReference>
<protein>
    <recommendedName>
        <fullName evidence="4">CBS domain-containing protein</fullName>
    </recommendedName>
</protein>
<feature type="domain" description="CBS" evidence="4">
    <location>
        <begin position="127"/>
        <end position="186"/>
    </location>
</feature>
<evidence type="ECO:0000313" key="6">
    <source>
        <dbReference type="Proteomes" id="UP001194714"/>
    </source>
</evidence>
<dbReference type="InterPro" id="IPR000644">
    <property type="entry name" value="CBS_dom"/>
</dbReference>
<evidence type="ECO:0000256" key="1">
    <source>
        <dbReference type="ARBA" id="ARBA00023122"/>
    </source>
</evidence>
<dbReference type="CDD" id="cd02205">
    <property type="entry name" value="CBS_pair_SF"/>
    <property type="match status" value="1"/>
</dbReference>
<gene>
    <name evidence="5" type="ORF">NEPTK9_000185</name>
</gene>
<evidence type="ECO:0000313" key="5">
    <source>
        <dbReference type="EMBL" id="MBF5058686.1"/>
    </source>
</evidence>
<dbReference type="Pfam" id="PF00571">
    <property type="entry name" value="CBS"/>
    <property type="match status" value="2"/>
</dbReference>
<name>A0ABS0AYY2_9BACT</name>
<evidence type="ECO:0000256" key="2">
    <source>
        <dbReference type="PROSITE-ProRule" id="PRU00703"/>
    </source>
</evidence>
<evidence type="ECO:0000256" key="3">
    <source>
        <dbReference type="SAM" id="MobiDB-lite"/>
    </source>
</evidence>
<feature type="region of interest" description="Disordered" evidence="3">
    <location>
        <begin position="15"/>
        <end position="40"/>
    </location>
</feature>
<dbReference type="Gene3D" id="3.10.580.10">
    <property type="entry name" value="CBS-domain"/>
    <property type="match status" value="1"/>
</dbReference>
<feature type="compositionally biased region" description="Basic and acidic residues" evidence="3">
    <location>
        <begin position="15"/>
        <end position="30"/>
    </location>
</feature>
<keyword evidence="1 2" id="KW-0129">CBS domain</keyword>
<reference evidence="5 6" key="1">
    <citation type="submission" date="2020-01" db="EMBL/GenBank/DDBJ databases">
        <title>Draft genome sequence of Cand. Neptunochlamydia vexilliferae K9.</title>
        <authorList>
            <person name="Schulz F."/>
            <person name="Koestlbacher S."/>
            <person name="Wascher F."/>
            <person name="Pizzetti I."/>
            <person name="Horn M."/>
        </authorList>
    </citation>
    <scope>NUCLEOTIDE SEQUENCE [LARGE SCALE GENOMIC DNA]</scope>
    <source>
        <strain evidence="5 6">K9</strain>
    </source>
</reference>
<dbReference type="InterPro" id="IPR051257">
    <property type="entry name" value="Diverse_CBS-Domain"/>
</dbReference>
<dbReference type="RefSeq" id="WP_194846967.1">
    <property type="nucleotide sequence ID" value="NZ_JAAEJV010000002.1"/>
</dbReference>
<proteinExistence type="predicted"/>
<dbReference type="PROSITE" id="PS51371">
    <property type="entry name" value="CBS"/>
    <property type="match status" value="2"/>
</dbReference>
<comment type="caution">
    <text evidence="5">The sequence shown here is derived from an EMBL/GenBank/DDBJ whole genome shotgun (WGS) entry which is preliminary data.</text>
</comment>
<organism evidence="5 6">
    <name type="scientific">Candidatus Neptunichlamydia vexilliferae</name>
    <dbReference type="NCBI Taxonomy" id="1651774"/>
    <lineage>
        <taxon>Bacteria</taxon>
        <taxon>Pseudomonadati</taxon>
        <taxon>Chlamydiota</taxon>
        <taxon>Chlamydiia</taxon>
        <taxon>Parachlamydiales</taxon>
        <taxon>Simkaniaceae</taxon>
        <taxon>Candidatus Neptunichlamydia</taxon>
    </lineage>
</organism>
<dbReference type="SUPFAM" id="SSF54631">
    <property type="entry name" value="CBS-domain pair"/>
    <property type="match status" value="1"/>
</dbReference>
<dbReference type="SMART" id="SM00116">
    <property type="entry name" value="CBS"/>
    <property type="match status" value="2"/>
</dbReference>
<keyword evidence="6" id="KW-1185">Reference proteome</keyword>
<dbReference type="PANTHER" id="PTHR43080:SF2">
    <property type="entry name" value="CBS DOMAIN-CONTAINING PROTEIN"/>
    <property type="match status" value="1"/>
</dbReference>
<dbReference type="Proteomes" id="UP001194714">
    <property type="component" value="Unassembled WGS sequence"/>
</dbReference>
<feature type="domain" description="CBS" evidence="4">
    <location>
        <begin position="65"/>
        <end position="122"/>
    </location>
</feature>